<dbReference type="InterPro" id="IPR001932">
    <property type="entry name" value="PPM-type_phosphatase-like_dom"/>
</dbReference>
<feature type="region of interest" description="Disordered" evidence="1">
    <location>
        <begin position="1"/>
        <end position="20"/>
    </location>
</feature>
<organism evidence="3 4">
    <name type="scientific">Agromyces agglutinans</name>
    <dbReference type="NCBI Taxonomy" id="2662258"/>
    <lineage>
        <taxon>Bacteria</taxon>
        <taxon>Bacillati</taxon>
        <taxon>Actinomycetota</taxon>
        <taxon>Actinomycetes</taxon>
        <taxon>Micrococcales</taxon>
        <taxon>Microbacteriaceae</taxon>
        <taxon>Agromyces</taxon>
    </lineage>
</organism>
<dbReference type="SMART" id="SM00331">
    <property type="entry name" value="PP2C_SIG"/>
    <property type="match status" value="1"/>
</dbReference>
<feature type="compositionally biased region" description="Pro residues" evidence="1">
    <location>
        <begin position="1"/>
        <end position="11"/>
    </location>
</feature>
<protein>
    <submittedName>
        <fullName evidence="3">Serine/threonine-protein phosphatase</fullName>
    </submittedName>
</protein>
<dbReference type="CDD" id="cd00143">
    <property type="entry name" value="PP2Cc"/>
    <property type="match status" value="1"/>
</dbReference>
<accession>A0A6I2F033</accession>
<dbReference type="Gene3D" id="3.60.40.10">
    <property type="entry name" value="PPM-type phosphatase domain"/>
    <property type="match status" value="1"/>
</dbReference>
<dbReference type="SMART" id="SM00332">
    <property type="entry name" value="PP2Cc"/>
    <property type="match status" value="1"/>
</dbReference>
<sequence length="299" mass="31057">MRGPGASPPSEPSRSHVSADGRETLAHDGHSAVVVVHSAASDVGRVRQVNEDSFLAEAPVFLVADGMGGHARGDAASRAVVETFRRHLGTGEASTPEQVLDAIHSSNDAVRALSEAGDEGVAVAGTTLAGVALIDAGAGQGLKWMAFNVGDSRVYSWDGRRLIQVSVDHSAVQELVDAGLLEAAEAERHPERNVITRALGADEYVEPDVWILPVGGRQAFLVCSDGLTKEVGVDDISRILAEGGRADELIASALAGGGRDNVTAVLVESDTGIDDDGETTRDRDGRFPEETAPRDGGAA</sequence>
<feature type="compositionally biased region" description="Basic and acidic residues" evidence="1">
    <location>
        <begin position="278"/>
        <end position="293"/>
    </location>
</feature>
<comment type="caution">
    <text evidence="3">The sequence shown here is derived from an EMBL/GenBank/DDBJ whole genome shotgun (WGS) entry which is preliminary data.</text>
</comment>
<proteinExistence type="predicted"/>
<dbReference type="SUPFAM" id="SSF81606">
    <property type="entry name" value="PP2C-like"/>
    <property type="match status" value="1"/>
</dbReference>
<feature type="domain" description="PPM-type phosphatase" evidence="2">
    <location>
        <begin position="36"/>
        <end position="269"/>
    </location>
</feature>
<dbReference type="Pfam" id="PF13672">
    <property type="entry name" value="PP2C_2"/>
    <property type="match status" value="1"/>
</dbReference>
<dbReference type="InterPro" id="IPR036457">
    <property type="entry name" value="PPM-type-like_dom_sf"/>
</dbReference>
<dbReference type="PROSITE" id="PS51746">
    <property type="entry name" value="PPM_2"/>
    <property type="match status" value="1"/>
</dbReference>
<dbReference type="EMBL" id="WJIF01000001">
    <property type="protein sequence ID" value="MRG58745.1"/>
    <property type="molecule type" value="Genomic_DNA"/>
</dbReference>
<evidence type="ECO:0000259" key="2">
    <source>
        <dbReference type="PROSITE" id="PS51746"/>
    </source>
</evidence>
<evidence type="ECO:0000256" key="1">
    <source>
        <dbReference type="SAM" id="MobiDB-lite"/>
    </source>
</evidence>
<gene>
    <name evidence="3" type="ORF">GE115_02485</name>
</gene>
<evidence type="ECO:0000313" key="4">
    <source>
        <dbReference type="Proteomes" id="UP000431080"/>
    </source>
</evidence>
<reference evidence="3 4" key="1">
    <citation type="submission" date="2019-10" db="EMBL/GenBank/DDBJ databases">
        <authorList>
            <person name="Nie G."/>
            <person name="Ming H."/>
            <person name="Yi B."/>
        </authorList>
    </citation>
    <scope>NUCLEOTIDE SEQUENCE [LARGE SCALE GENOMIC DNA]</scope>
    <source>
        <strain evidence="3 4">CFH 90414</strain>
    </source>
</reference>
<feature type="region of interest" description="Disordered" evidence="1">
    <location>
        <begin position="268"/>
        <end position="299"/>
    </location>
</feature>
<dbReference type="AlphaFoldDB" id="A0A6I2F033"/>
<evidence type="ECO:0000313" key="3">
    <source>
        <dbReference type="EMBL" id="MRG58745.1"/>
    </source>
</evidence>
<name>A0A6I2F033_9MICO</name>
<dbReference type="Proteomes" id="UP000431080">
    <property type="component" value="Unassembled WGS sequence"/>
</dbReference>
<keyword evidence="4" id="KW-1185">Reference proteome</keyword>